<reference evidence="1 2" key="1">
    <citation type="submission" date="2015-09" db="EMBL/GenBank/DDBJ databases">
        <title>Genome sequence of Oxobacter pfennigii DSM 3222.</title>
        <authorList>
            <person name="Poehlein A."/>
            <person name="Bengelsdorf F.R."/>
            <person name="Schiel-Bengelsdorf B."/>
            <person name="Duerre P."/>
            <person name="Daniel R."/>
        </authorList>
    </citation>
    <scope>NUCLEOTIDE SEQUENCE [LARGE SCALE GENOMIC DNA]</scope>
    <source>
        <strain evidence="1 2">DSM 3222</strain>
    </source>
</reference>
<dbReference type="AlphaFoldDB" id="A0A0P8X3W9"/>
<organism evidence="1 2">
    <name type="scientific">Oxobacter pfennigii</name>
    <dbReference type="NCBI Taxonomy" id="36849"/>
    <lineage>
        <taxon>Bacteria</taxon>
        <taxon>Bacillati</taxon>
        <taxon>Bacillota</taxon>
        <taxon>Clostridia</taxon>
        <taxon>Eubacteriales</taxon>
        <taxon>Clostridiaceae</taxon>
        <taxon>Oxobacter</taxon>
    </lineage>
</organism>
<protein>
    <submittedName>
        <fullName evidence="1">Uncharacterized protein</fullName>
    </submittedName>
</protein>
<keyword evidence="2" id="KW-1185">Reference proteome</keyword>
<evidence type="ECO:0000313" key="1">
    <source>
        <dbReference type="EMBL" id="KPU45499.1"/>
    </source>
</evidence>
<comment type="caution">
    <text evidence="1">The sequence shown here is derived from an EMBL/GenBank/DDBJ whole genome shotgun (WGS) entry which is preliminary data.</text>
</comment>
<sequence length="45" mass="5175">MNFVGNIKCFQCGYFNTDKCCSRYNISVDKENICVDSDESPDKDK</sequence>
<name>A0A0P8X3W9_9CLOT</name>
<proteinExistence type="predicted"/>
<dbReference type="Proteomes" id="UP000050326">
    <property type="component" value="Unassembled WGS sequence"/>
</dbReference>
<dbReference type="EMBL" id="LKET01000021">
    <property type="protein sequence ID" value="KPU45499.1"/>
    <property type="molecule type" value="Genomic_DNA"/>
</dbReference>
<gene>
    <name evidence="1" type="ORF">OXPF_07320</name>
</gene>
<evidence type="ECO:0000313" key="2">
    <source>
        <dbReference type="Proteomes" id="UP000050326"/>
    </source>
</evidence>
<accession>A0A0P8X3W9</accession>